<feature type="transmembrane region" description="Helical" evidence="7">
    <location>
        <begin position="76"/>
        <end position="94"/>
    </location>
</feature>
<dbReference type="PANTHER" id="PTHR33778:SF1">
    <property type="entry name" value="MAGNESIUM TRANSPORTER YHID-RELATED"/>
    <property type="match status" value="1"/>
</dbReference>
<accession>A0AA46TM53</accession>
<evidence type="ECO:0000313" key="10">
    <source>
        <dbReference type="Proteomes" id="UP001164390"/>
    </source>
</evidence>
<evidence type="ECO:0000256" key="6">
    <source>
        <dbReference type="ARBA" id="ARBA00023136"/>
    </source>
</evidence>
<organism evidence="9 10">
    <name type="scientific">Solicola gregarius</name>
    <dbReference type="NCBI Taxonomy" id="2908642"/>
    <lineage>
        <taxon>Bacteria</taxon>
        <taxon>Bacillati</taxon>
        <taxon>Actinomycetota</taxon>
        <taxon>Actinomycetes</taxon>
        <taxon>Propionibacteriales</taxon>
        <taxon>Nocardioidaceae</taxon>
        <taxon>Solicola</taxon>
    </lineage>
</organism>
<keyword evidence="4 7" id="KW-0812">Transmembrane</keyword>
<feature type="transmembrane region" description="Helical" evidence="7">
    <location>
        <begin position="41"/>
        <end position="61"/>
    </location>
</feature>
<keyword evidence="3" id="KW-1003">Cell membrane</keyword>
<keyword evidence="5 7" id="KW-1133">Transmembrane helix</keyword>
<name>A0AA46TM53_9ACTN</name>
<evidence type="ECO:0000256" key="7">
    <source>
        <dbReference type="SAM" id="Phobius"/>
    </source>
</evidence>
<evidence type="ECO:0000313" key="9">
    <source>
        <dbReference type="EMBL" id="UYM07795.1"/>
    </source>
</evidence>
<dbReference type="EMBL" id="CP094970">
    <property type="protein sequence ID" value="UYM07795.1"/>
    <property type="molecule type" value="Genomic_DNA"/>
</dbReference>
<dbReference type="PRINTS" id="PR01837">
    <property type="entry name" value="MGTCSAPBPROT"/>
</dbReference>
<evidence type="ECO:0000256" key="4">
    <source>
        <dbReference type="ARBA" id="ARBA00022692"/>
    </source>
</evidence>
<evidence type="ECO:0000256" key="1">
    <source>
        <dbReference type="ARBA" id="ARBA00004651"/>
    </source>
</evidence>
<keyword evidence="6 7" id="KW-0472">Membrane</keyword>
<dbReference type="KEGG" id="sgrg:L0C25_00740"/>
<dbReference type="InterPro" id="IPR003416">
    <property type="entry name" value="MgtC/SapB/SrpB/YhiD_fam"/>
</dbReference>
<feature type="transmembrane region" description="Helical" evidence="7">
    <location>
        <begin position="12"/>
        <end position="29"/>
    </location>
</feature>
<dbReference type="Pfam" id="PF02308">
    <property type="entry name" value="MgtC"/>
    <property type="match status" value="1"/>
</dbReference>
<evidence type="ECO:0000256" key="3">
    <source>
        <dbReference type="ARBA" id="ARBA00022475"/>
    </source>
</evidence>
<evidence type="ECO:0000259" key="8">
    <source>
        <dbReference type="Pfam" id="PF02308"/>
    </source>
</evidence>
<evidence type="ECO:0000256" key="5">
    <source>
        <dbReference type="ARBA" id="ARBA00022989"/>
    </source>
</evidence>
<sequence length="239" mass="24582">MQADVDPGSWIQVADLVVALALSALIGLEREVRAKAAGLRTHALVGLGAALFMVVSKYGFADVVGETGTNLDPSRIAAQIVSGIGFIGGGLIFVRRDAVRGLTTAASVWVTAAVGMAAGAGMWVIAAATTVGYGLVVYGLTAVSRRLPRSSTAPSAVDLVYVAGRGVLSRALETATGGDFAVDRVKVQPARGQWRGEDDVRHVRFEVAGTGALADLAVEIEGIDGVLEVRVQDANAVAE</sequence>
<feature type="domain" description="MgtC/SapB/SrpB/YhiD N-terminal" evidence="8">
    <location>
        <begin position="16"/>
        <end position="145"/>
    </location>
</feature>
<evidence type="ECO:0000256" key="2">
    <source>
        <dbReference type="ARBA" id="ARBA00009298"/>
    </source>
</evidence>
<reference evidence="9" key="1">
    <citation type="submission" date="2022-01" db="EMBL/GenBank/DDBJ databases">
        <title>Nocardioidaceae gen. sp. A5X3R13.</title>
        <authorList>
            <person name="Lopez Marin M.A."/>
            <person name="Uhlik O."/>
        </authorList>
    </citation>
    <scope>NUCLEOTIDE SEQUENCE</scope>
    <source>
        <strain evidence="9">A5X3R13</strain>
    </source>
</reference>
<dbReference type="PANTHER" id="PTHR33778">
    <property type="entry name" value="PROTEIN MGTC"/>
    <property type="match status" value="1"/>
</dbReference>
<feature type="transmembrane region" description="Helical" evidence="7">
    <location>
        <begin position="101"/>
        <end position="118"/>
    </location>
</feature>
<dbReference type="AlphaFoldDB" id="A0AA46TM53"/>
<dbReference type="Proteomes" id="UP001164390">
    <property type="component" value="Chromosome"/>
</dbReference>
<comment type="similarity">
    <text evidence="2">Belongs to the MgtC/SapB family.</text>
</comment>
<keyword evidence="10" id="KW-1185">Reference proteome</keyword>
<dbReference type="InterPro" id="IPR049177">
    <property type="entry name" value="MgtC_SapB_SrpB_YhiD_N"/>
</dbReference>
<protein>
    <submittedName>
        <fullName evidence="9">MgtC/SapB family protein</fullName>
    </submittedName>
</protein>
<gene>
    <name evidence="9" type="ORF">L0C25_00740</name>
</gene>
<dbReference type="GO" id="GO:0005886">
    <property type="term" value="C:plasma membrane"/>
    <property type="evidence" value="ECO:0007669"/>
    <property type="project" value="UniProtKB-SubCell"/>
</dbReference>
<proteinExistence type="inferred from homology"/>
<dbReference type="RefSeq" id="WP_271636769.1">
    <property type="nucleotide sequence ID" value="NZ_CP094970.1"/>
</dbReference>
<comment type="subcellular location">
    <subcellularLocation>
        <location evidence="1">Cell membrane</location>
        <topology evidence="1">Multi-pass membrane protein</topology>
    </subcellularLocation>
</comment>